<dbReference type="InterPro" id="IPR050515">
    <property type="entry name" value="Beta-lactam/transpept"/>
</dbReference>
<dbReference type="SUPFAM" id="SSF56601">
    <property type="entry name" value="beta-lactamase/transpeptidase-like"/>
    <property type="match status" value="1"/>
</dbReference>
<evidence type="ECO:0000256" key="1">
    <source>
        <dbReference type="ARBA" id="ARBA00004370"/>
    </source>
</evidence>
<dbReference type="InterPro" id="IPR036138">
    <property type="entry name" value="PBP_dimer_sf"/>
</dbReference>
<dbReference type="SUPFAM" id="SSF56519">
    <property type="entry name" value="Penicillin binding protein dimerisation domain"/>
    <property type="match status" value="1"/>
</dbReference>
<evidence type="ECO:0000256" key="2">
    <source>
        <dbReference type="ARBA" id="ARBA00023136"/>
    </source>
</evidence>
<protein>
    <submittedName>
        <fullName evidence="6">Stage V sporulation protein D</fullName>
    </submittedName>
</protein>
<dbReference type="GO" id="GO:0005886">
    <property type="term" value="C:plasma membrane"/>
    <property type="evidence" value="ECO:0007669"/>
    <property type="project" value="TreeGrafter"/>
</dbReference>
<sequence length="583" mass="64807">MKLPGFRKREARLQLVVWVYLIFALVIIFKLGILQIKHGARYRLEAQKSHFLKDEIPAPRGYIYDRNGQPLAISIPTYSLYAEPRYLALTDTPLEVARKLAPVLEMPVDQLNAILSSGKGFAWIQRRLPYETYAKIRDLGLSGKIGFEEHYERSYPEGRLACHIIGTTNLDGQGIEGLEKEYDRYLTGRKGNYEVFRDGRGRRLPWEYSSQPAIPGWNLHLTIDLRLQRILEEEIDVIQQKHTPRGIMAIILDADTGEVLALTNRPNYDPNRPAPALEPRRNRAITDINEPGSVFKMVTAAGLLEEGAVKPADRFFCENGIWRVPGRHKPLGDVHHYGMLTFREIIVKSSNIGTVKAALKMGKERMYHYASTFGFGNKTGIDLPGEVRGILHPLKNWSGVSMYAIPYGQEVAATAIQSAAAMAAICNGGTLNHPYVVSRISTREGKTVEKFQPRAVRRAVSAKTCDTLLPILSEVTSQEGTARSADIPGYQVGGKTGTGQKVEGGRYVDGQYFSSFTGFINTGQKKFAIFIGVDNPRNGHYGGTVAGPAFNRIGRRALITLNIPPDQAEVDTAPFLKKSSGPR</sequence>
<name>A0A1V5MLE8_UNCT6</name>
<dbReference type="Pfam" id="PF00905">
    <property type="entry name" value="Transpeptidase"/>
    <property type="match status" value="1"/>
</dbReference>
<dbReference type="InterPro" id="IPR001460">
    <property type="entry name" value="PCN-bd_Tpept"/>
</dbReference>
<dbReference type="Proteomes" id="UP000485484">
    <property type="component" value="Unassembled WGS sequence"/>
</dbReference>
<organism evidence="6 7">
    <name type="scientific">candidate division TA06 bacterium ADurb.Bin417</name>
    <dbReference type="NCBI Taxonomy" id="1852828"/>
    <lineage>
        <taxon>Bacteria</taxon>
        <taxon>Bacteria division TA06</taxon>
    </lineage>
</organism>
<comment type="subcellular location">
    <subcellularLocation>
        <location evidence="1">Membrane</location>
    </subcellularLocation>
</comment>
<dbReference type="PANTHER" id="PTHR30627">
    <property type="entry name" value="PEPTIDOGLYCAN D,D-TRANSPEPTIDASE"/>
    <property type="match status" value="1"/>
</dbReference>
<keyword evidence="2 3" id="KW-0472">Membrane</keyword>
<evidence type="ECO:0000256" key="3">
    <source>
        <dbReference type="SAM" id="Phobius"/>
    </source>
</evidence>
<keyword evidence="3" id="KW-1133">Transmembrane helix</keyword>
<comment type="caution">
    <text evidence="6">The sequence shown here is derived from an EMBL/GenBank/DDBJ whole genome shotgun (WGS) entry which is preliminary data.</text>
</comment>
<dbReference type="EMBL" id="MWAK01000009">
    <property type="protein sequence ID" value="OPZ93750.1"/>
    <property type="molecule type" value="Genomic_DNA"/>
</dbReference>
<dbReference type="Pfam" id="PF03717">
    <property type="entry name" value="PBP_dimer"/>
    <property type="match status" value="1"/>
</dbReference>
<accession>A0A1V5MLE8</accession>
<feature type="transmembrane region" description="Helical" evidence="3">
    <location>
        <begin position="12"/>
        <end position="33"/>
    </location>
</feature>
<dbReference type="GO" id="GO:0008658">
    <property type="term" value="F:penicillin binding"/>
    <property type="evidence" value="ECO:0007669"/>
    <property type="project" value="InterPro"/>
</dbReference>
<dbReference type="Gene3D" id="3.40.710.10">
    <property type="entry name" value="DD-peptidase/beta-lactamase superfamily"/>
    <property type="match status" value="1"/>
</dbReference>
<dbReference type="Gene3D" id="3.30.450.330">
    <property type="match status" value="1"/>
</dbReference>
<feature type="domain" description="Penicillin-binding protein dimerisation" evidence="5">
    <location>
        <begin position="56"/>
        <end position="204"/>
    </location>
</feature>
<proteinExistence type="predicted"/>
<evidence type="ECO:0000259" key="5">
    <source>
        <dbReference type="Pfam" id="PF03717"/>
    </source>
</evidence>
<keyword evidence="3" id="KW-0812">Transmembrane</keyword>
<reference evidence="6 7" key="1">
    <citation type="submission" date="2017-02" db="EMBL/GenBank/DDBJ databases">
        <title>Delving into the versatile metabolic prowess of the omnipresent phylum Bacteroidetes.</title>
        <authorList>
            <person name="Nobu M.K."/>
            <person name="Mei R."/>
            <person name="Narihiro T."/>
            <person name="Kuroda K."/>
            <person name="Liu W.-T."/>
        </authorList>
    </citation>
    <scope>NUCLEOTIDE SEQUENCE [LARGE SCALE GENOMIC DNA]</scope>
    <source>
        <strain evidence="6">ADurb.Bin417</strain>
    </source>
</reference>
<evidence type="ECO:0000313" key="6">
    <source>
        <dbReference type="EMBL" id="OPZ93750.1"/>
    </source>
</evidence>
<dbReference type="InterPro" id="IPR012338">
    <property type="entry name" value="Beta-lactam/transpept-like"/>
</dbReference>
<evidence type="ECO:0000259" key="4">
    <source>
        <dbReference type="Pfam" id="PF00905"/>
    </source>
</evidence>
<dbReference type="GO" id="GO:0071555">
    <property type="term" value="P:cell wall organization"/>
    <property type="evidence" value="ECO:0007669"/>
    <property type="project" value="TreeGrafter"/>
</dbReference>
<dbReference type="Gene3D" id="3.90.1310.10">
    <property type="entry name" value="Penicillin-binding protein 2a (Domain 2)"/>
    <property type="match status" value="1"/>
</dbReference>
<feature type="domain" description="Penicillin-binding protein transpeptidase" evidence="4">
    <location>
        <begin position="248"/>
        <end position="553"/>
    </location>
</feature>
<dbReference type="AlphaFoldDB" id="A0A1V5MLE8"/>
<dbReference type="PANTHER" id="PTHR30627:SF1">
    <property type="entry name" value="PEPTIDOGLYCAN D,D-TRANSPEPTIDASE FTSI"/>
    <property type="match status" value="1"/>
</dbReference>
<dbReference type="InterPro" id="IPR005311">
    <property type="entry name" value="PBP_dimer"/>
</dbReference>
<evidence type="ECO:0000313" key="7">
    <source>
        <dbReference type="Proteomes" id="UP000485484"/>
    </source>
</evidence>
<gene>
    <name evidence="6" type="primary">spoVD</name>
    <name evidence="6" type="ORF">BWY73_00134</name>
</gene>